<dbReference type="AlphaFoldDB" id="T2JXI8"/>
<evidence type="ECO:0000313" key="2">
    <source>
        <dbReference type="Proteomes" id="UP000018130"/>
    </source>
</evidence>
<protein>
    <submittedName>
        <fullName evidence="1">Uncharacterized protein</fullName>
    </submittedName>
</protein>
<accession>T2JXI8</accession>
<name>T2JXI8_CROWT</name>
<gene>
    <name evidence="1" type="ORF">CWATWH0402_607</name>
</gene>
<reference evidence="1 2" key="1">
    <citation type="submission" date="2013-01" db="EMBL/GenBank/DDBJ databases">
        <authorList>
            <person name="Bench S."/>
        </authorList>
    </citation>
    <scope>NUCLEOTIDE SEQUENCE [LARGE SCALE GENOMIC DNA]</scope>
    <source>
        <strain evidence="1 2">WH 0402</strain>
    </source>
</reference>
<dbReference type="Proteomes" id="UP000018130">
    <property type="component" value="Unassembled WGS sequence"/>
</dbReference>
<dbReference type="EMBL" id="CAQN01001033">
    <property type="protein sequence ID" value="CCQ69751.1"/>
    <property type="molecule type" value="Genomic_DNA"/>
</dbReference>
<sequence>MTFFLFLFLLICARELIELLIVKSILHEDFSQSQEYSYLLSTFIS</sequence>
<reference evidence="1 2" key="2">
    <citation type="submission" date="2013-09" db="EMBL/GenBank/DDBJ databases">
        <title>Whole genome comparison of six Crocosphaera watsonii strains with differing phenotypes.</title>
        <authorList>
            <person name="Bench S.R."/>
            <person name="Heller P."/>
            <person name="Frank I."/>
            <person name="Arciniega M."/>
            <person name="Shilova I.N."/>
            <person name="Zehr J.P."/>
        </authorList>
    </citation>
    <scope>NUCLEOTIDE SEQUENCE [LARGE SCALE GENOMIC DNA]</scope>
    <source>
        <strain evidence="1 2">WH 0402</strain>
    </source>
</reference>
<comment type="caution">
    <text evidence="1">The sequence shown here is derived from an EMBL/GenBank/DDBJ whole genome shotgun (WGS) entry which is preliminary data.</text>
</comment>
<proteinExistence type="predicted"/>
<evidence type="ECO:0000313" key="1">
    <source>
        <dbReference type="EMBL" id="CCQ69751.1"/>
    </source>
</evidence>
<organism evidence="1 2">
    <name type="scientific">Crocosphaera watsonii WH 0402</name>
    <dbReference type="NCBI Taxonomy" id="1284629"/>
    <lineage>
        <taxon>Bacteria</taxon>
        <taxon>Bacillati</taxon>
        <taxon>Cyanobacteriota</taxon>
        <taxon>Cyanophyceae</taxon>
        <taxon>Oscillatoriophycideae</taxon>
        <taxon>Chroococcales</taxon>
        <taxon>Aphanothecaceae</taxon>
        <taxon>Crocosphaera</taxon>
    </lineage>
</organism>